<dbReference type="InterPro" id="IPR012309">
    <property type="entry name" value="DNA_ligase_ATP-dep_C"/>
</dbReference>
<keyword evidence="11 15" id="KW-0233">DNA recombination</keyword>
<keyword evidence="7 15" id="KW-0547">Nucleotide-binding</keyword>
<keyword evidence="5" id="KW-0479">Metal-binding</keyword>
<dbReference type="InterPro" id="IPR036599">
    <property type="entry name" value="DNA_ligase_N_sf"/>
</dbReference>
<comment type="similarity">
    <text evidence="3 16">Belongs to the ATP-dependent DNA ligase family.</text>
</comment>
<evidence type="ECO:0000259" key="17">
    <source>
        <dbReference type="PROSITE" id="PS50160"/>
    </source>
</evidence>
<evidence type="ECO:0000313" key="19">
    <source>
        <dbReference type="EMBL" id="VDM15575.1"/>
    </source>
</evidence>
<name>A0A0R3WHK1_HYDTA</name>
<dbReference type="InterPro" id="IPR000977">
    <property type="entry name" value="DNA_ligase_ATP-dep"/>
</dbReference>
<dbReference type="SUPFAM" id="SSF50249">
    <property type="entry name" value="Nucleic acid-binding proteins"/>
    <property type="match status" value="1"/>
</dbReference>
<dbReference type="EMBL" id="UYWX01000001">
    <property type="protein sequence ID" value="VDM15575.1"/>
    <property type="molecule type" value="Genomic_DNA"/>
</dbReference>
<dbReference type="GO" id="GO:0032807">
    <property type="term" value="C:DNA ligase IV complex"/>
    <property type="evidence" value="ECO:0007669"/>
    <property type="project" value="TreeGrafter"/>
</dbReference>
<keyword evidence="4 15" id="KW-0436">Ligase</keyword>
<evidence type="ECO:0000256" key="11">
    <source>
        <dbReference type="ARBA" id="ARBA00023172"/>
    </source>
</evidence>
<dbReference type="Proteomes" id="UP000274429">
    <property type="component" value="Unassembled WGS sequence"/>
</dbReference>
<sequence>MDFSPLVEGNKIANTVPFETVCKLLERVSSMDCANRKRTCISLFIQKWAARYRETSWNVDPIAGNLGSFFPVLRLLIPSADRTRPAYGVGESTMARFIIKAFGLSPKSSDAVRILTRRRTLLFKATAKEDLADIKIHEILDDLASSSSHGQKYEIIGCFARKATILELKWFVRIVSRRDLSLGVKVRTILGCLHPAAPSIWNVTQDLCVVCQRIAYIDPKLAPPDDFHCNYDSVELFTAFKPMLCSRANSVDEICTTYQQEFSGSIDNGLCVEVKYDGERVQLHKSGINYRFWSRSGREWSSSYGERGDSSKGSLTYRLHANGTTFASHVVDCILDGEMLAFDGLTNRFVTKATGNDVKRVGVDRQSDGGKNVLPCFIVFDVLYLNGQVIFCLIFLFLMNDGLCDLEFLSMVYAANTATLHHIILTQFTVAKKDDCLGAFFSRQTRISRCFDTWVQHGAEGLVAKALCTPYTPNGRAGAGWWKLKPDYVLGLCVDLDCLVVGAYASASAPACGTKFSTFLCAISDDGNSAETETKRRRLQSNNLSPPSFLTFCQVSCGLKRDQLERLNRCLASHWRQYDRRKINCDETEWLRVSGERPDFWLPPRHSLVLQIHAAEMIQSASYSAGFTLRFPRIVAIREDKTWENVSSISEIKKLYQDTKVEIESSAFVEVEFCLYISSRFSGPSTGLETKGDLEKAILKRSGKVVQNPGSDTTYIVADRITAKISNFIEATHRSIGRGKEGGYDIVSTEWLIQCIQTNRILPLRKDQVFAARPSTLLQLDESYDDTHSNYVDLVLPARLRAELFDQMSFRRLSTSEYIQLFKGCDFSDLALPLCGVSIILYGSVDASPQVKLMIADLRSLQATVHGPLTEFSTLLPERTGTVTHVVVVRFVLGRGSLHLRLNSYWYLPL</sequence>
<dbReference type="STRING" id="6205.A0A0R3WHK1"/>
<evidence type="ECO:0000313" key="20">
    <source>
        <dbReference type="Proteomes" id="UP000274429"/>
    </source>
</evidence>
<evidence type="ECO:0000256" key="1">
    <source>
        <dbReference type="ARBA" id="ARBA00001946"/>
    </source>
</evidence>
<dbReference type="InterPro" id="IPR016059">
    <property type="entry name" value="DNA_ligase_ATP-dep_CS"/>
</dbReference>
<dbReference type="Pfam" id="PF04675">
    <property type="entry name" value="DNA_ligase_A_N"/>
    <property type="match status" value="1"/>
</dbReference>
<dbReference type="InterPro" id="IPR044125">
    <property type="entry name" value="Adenylation_DNA_ligase_IV"/>
</dbReference>
<dbReference type="Pfam" id="PF01068">
    <property type="entry name" value="DNA_ligase_A_M"/>
    <property type="match status" value="1"/>
</dbReference>
<accession>A0A0R3WHK1</accession>
<dbReference type="InterPro" id="IPR029710">
    <property type="entry name" value="LIG4"/>
</dbReference>
<dbReference type="GO" id="GO:0003677">
    <property type="term" value="F:DNA binding"/>
    <property type="evidence" value="ECO:0007669"/>
    <property type="project" value="InterPro"/>
</dbReference>
<dbReference type="GO" id="GO:0006297">
    <property type="term" value="P:nucleotide-excision repair, DNA gap filling"/>
    <property type="evidence" value="ECO:0007669"/>
    <property type="project" value="TreeGrafter"/>
</dbReference>
<dbReference type="EC" id="6.5.1.1" evidence="15"/>
<feature type="domain" description="BRCT" evidence="18">
    <location>
        <begin position="663"/>
        <end position="769"/>
    </location>
</feature>
<dbReference type="PROSITE" id="PS50160">
    <property type="entry name" value="DNA_LIGASE_A3"/>
    <property type="match status" value="1"/>
</dbReference>
<feature type="domain" description="ATP-dependent DNA ligase family profile" evidence="17">
    <location>
        <begin position="368"/>
        <end position="525"/>
    </location>
</feature>
<evidence type="ECO:0000256" key="15">
    <source>
        <dbReference type="RuleBase" id="RU000617"/>
    </source>
</evidence>
<dbReference type="InterPro" id="IPR012308">
    <property type="entry name" value="DNA_ligase_ATP-dep_N"/>
</dbReference>
<evidence type="ECO:0000256" key="14">
    <source>
        <dbReference type="ARBA" id="ARBA00034003"/>
    </source>
</evidence>
<dbReference type="GO" id="GO:0046872">
    <property type="term" value="F:metal ion binding"/>
    <property type="evidence" value="ECO:0007669"/>
    <property type="project" value="UniProtKB-KW"/>
</dbReference>
<evidence type="ECO:0000256" key="10">
    <source>
        <dbReference type="ARBA" id="ARBA00022842"/>
    </source>
</evidence>
<dbReference type="SUPFAM" id="SSF52113">
    <property type="entry name" value="BRCT domain"/>
    <property type="match status" value="1"/>
</dbReference>
<dbReference type="Gene3D" id="3.30.470.30">
    <property type="entry name" value="DNA ligase/mRNA capping enzyme"/>
    <property type="match status" value="1"/>
</dbReference>
<evidence type="ECO:0000256" key="2">
    <source>
        <dbReference type="ARBA" id="ARBA00004123"/>
    </source>
</evidence>
<dbReference type="Gene3D" id="2.40.50.140">
    <property type="entry name" value="Nucleic acid-binding proteins"/>
    <property type="match status" value="1"/>
</dbReference>
<evidence type="ECO:0000256" key="12">
    <source>
        <dbReference type="ARBA" id="ARBA00023204"/>
    </source>
</evidence>
<dbReference type="GO" id="GO:0071897">
    <property type="term" value="P:DNA biosynthetic process"/>
    <property type="evidence" value="ECO:0007669"/>
    <property type="project" value="InterPro"/>
</dbReference>
<dbReference type="GO" id="GO:0006303">
    <property type="term" value="P:double-strand break repair via nonhomologous end joining"/>
    <property type="evidence" value="ECO:0007669"/>
    <property type="project" value="TreeGrafter"/>
</dbReference>
<evidence type="ECO:0000313" key="21">
    <source>
        <dbReference type="WBParaSite" id="TTAC_0000001901-mRNA-1"/>
    </source>
</evidence>
<keyword evidence="8 15" id="KW-0227">DNA damage</keyword>
<dbReference type="NCBIfam" id="TIGR00574">
    <property type="entry name" value="dnl1"/>
    <property type="match status" value="1"/>
</dbReference>
<evidence type="ECO:0000256" key="3">
    <source>
        <dbReference type="ARBA" id="ARBA00007572"/>
    </source>
</evidence>
<dbReference type="Gene3D" id="3.40.50.10190">
    <property type="entry name" value="BRCT domain"/>
    <property type="match status" value="1"/>
</dbReference>
<dbReference type="WBParaSite" id="TTAC_0000001901-mRNA-1">
    <property type="protein sequence ID" value="TTAC_0000001901-mRNA-1"/>
    <property type="gene ID" value="TTAC_0000001901"/>
</dbReference>
<dbReference type="PANTHER" id="PTHR45997">
    <property type="entry name" value="DNA LIGASE 4"/>
    <property type="match status" value="1"/>
</dbReference>
<keyword evidence="9 15" id="KW-0067">ATP-binding</keyword>
<dbReference type="OrthoDB" id="151490at2759"/>
<protein>
    <recommendedName>
        <fullName evidence="15">DNA ligase</fullName>
        <ecNumber evidence="15">6.5.1.1</ecNumber>
    </recommendedName>
</protein>
<evidence type="ECO:0000256" key="5">
    <source>
        <dbReference type="ARBA" id="ARBA00022723"/>
    </source>
</evidence>
<organism evidence="21">
    <name type="scientific">Hydatigena taeniaeformis</name>
    <name type="common">Feline tapeworm</name>
    <name type="synonym">Taenia taeniaeformis</name>
    <dbReference type="NCBI Taxonomy" id="6205"/>
    <lineage>
        <taxon>Eukaryota</taxon>
        <taxon>Metazoa</taxon>
        <taxon>Spiralia</taxon>
        <taxon>Lophotrochozoa</taxon>
        <taxon>Platyhelminthes</taxon>
        <taxon>Cestoda</taxon>
        <taxon>Eucestoda</taxon>
        <taxon>Cyclophyllidea</taxon>
        <taxon>Taeniidae</taxon>
        <taxon>Hydatigera</taxon>
    </lineage>
</organism>
<evidence type="ECO:0000256" key="4">
    <source>
        <dbReference type="ARBA" id="ARBA00022598"/>
    </source>
</evidence>
<dbReference type="PANTHER" id="PTHR45997:SF1">
    <property type="entry name" value="DNA LIGASE 4"/>
    <property type="match status" value="1"/>
</dbReference>
<dbReference type="InterPro" id="IPR012310">
    <property type="entry name" value="DNA_ligase_ATP-dep_cent"/>
</dbReference>
<dbReference type="Gene3D" id="1.10.3260.10">
    <property type="entry name" value="DNA ligase, ATP-dependent, N-terminal domain"/>
    <property type="match status" value="1"/>
</dbReference>
<evidence type="ECO:0000256" key="8">
    <source>
        <dbReference type="ARBA" id="ARBA00022763"/>
    </source>
</evidence>
<evidence type="ECO:0000259" key="18">
    <source>
        <dbReference type="PROSITE" id="PS50172"/>
    </source>
</evidence>
<evidence type="ECO:0000256" key="16">
    <source>
        <dbReference type="RuleBase" id="RU004196"/>
    </source>
</evidence>
<comment type="subcellular location">
    <subcellularLocation>
        <location evidence="2">Nucleus</location>
    </subcellularLocation>
</comment>
<keyword evidence="12 15" id="KW-0234">DNA repair</keyword>
<dbReference type="SUPFAM" id="SSF56091">
    <property type="entry name" value="DNA ligase/mRNA capping enzyme, catalytic domain"/>
    <property type="match status" value="1"/>
</dbReference>
<proteinExistence type="inferred from homology"/>
<dbReference type="GO" id="GO:0005524">
    <property type="term" value="F:ATP binding"/>
    <property type="evidence" value="ECO:0007669"/>
    <property type="project" value="UniProtKB-KW"/>
</dbReference>
<keyword evidence="20" id="KW-1185">Reference proteome</keyword>
<evidence type="ECO:0000256" key="6">
    <source>
        <dbReference type="ARBA" id="ARBA00022737"/>
    </source>
</evidence>
<reference evidence="21" key="1">
    <citation type="submission" date="2017-02" db="UniProtKB">
        <authorList>
            <consortium name="WormBaseParasite"/>
        </authorList>
    </citation>
    <scope>IDENTIFICATION</scope>
</reference>
<dbReference type="PROSITE" id="PS50172">
    <property type="entry name" value="BRCT"/>
    <property type="match status" value="1"/>
</dbReference>
<dbReference type="CDD" id="cd07903">
    <property type="entry name" value="Adenylation_DNA_ligase_IV"/>
    <property type="match status" value="1"/>
</dbReference>
<dbReference type="PROSITE" id="PS00697">
    <property type="entry name" value="DNA_LIGASE_A1"/>
    <property type="match status" value="1"/>
</dbReference>
<comment type="cofactor">
    <cofactor evidence="1">
        <name>Mg(2+)</name>
        <dbReference type="ChEBI" id="CHEBI:18420"/>
    </cofactor>
</comment>
<dbReference type="InterPro" id="IPR012340">
    <property type="entry name" value="NA-bd_OB-fold"/>
</dbReference>
<dbReference type="GO" id="GO:0003910">
    <property type="term" value="F:DNA ligase (ATP) activity"/>
    <property type="evidence" value="ECO:0007669"/>
    <property type="project" value="UniProtKB-EC"/>
</dbReference>
<comment type="catalytic activity">
    <reaction evidence="14 15">
        <text>ATP + (deoxyribonucleotide)n-3'-hydroxyl + 5'-phospho-(deoxyribonucleotide)m = (deoxyribonucleotide)n+m + AMP + diphosphate.</text>
        <dbReference type="EC" id="6.5.1.1"/>
    </reaction>
</comment>
<evidence type="ECO:0000256" key="9">
    <source>
        <dbReference type="ARBA" id="ARBA00022840"/>
    </source>
</evidence>
<gene>
    <name evidence="19" type="ORF">TTAC_LOCUS20</name>
</gene>
<reference evidence="19 20" key="2">
    <citation type="submission" date="2018-11" db="EMBL/GenBank/DDBJ databases">
        <authorList>
            <consortium name="Pathogen Informatics"/>
        </authorList>
    </citation>
    <scope>NUCLEOTIDE SEQUENCE [LARGE SCALE GENOMIC DNA]</scope>
</reference>
<dbReference type="GO" id="GO:0006310">
    <property type="term" value="P:DNA recombination"/>
    <property type="evidence" value="ECO:0007669"/>
    <property type="project" value="UniProtKB-KW"/>
</dbReference>
<evidence type="ECO:0000256" key="7">
    <source>
        <dbReference type="ARBA" id="ARBA00022741"/>
    </source>
</evidence>
<dbReference type="InterPro" id="IPR036420">
    <property type="entry name" value="BRCT_dom_sf"/>
</dbReference>
<evidence type="ECO:0000256" key="13">
    <source>
        <dbReference type="ARBA" id="ARBA00023242"/>
    </source>
</evidence>
<dbReference type="AlphaFoldDB" id="A0A0R3WHK1"/>
<keyword evidence="10" id="KW-0460">Magnesium</keyword>
<dbReference type="InterPro" id="IPR001357">
    <property type="entry name" value="BRCT_dom"/>
</dbReference>
<keyword evidence="13" id="KW-0539">Nucleus</keyword>
<dbReference type="Pfam" id="PF04679">
    <property type="entry name" value="DNA_ligase_A_C"/>
    <property type="match status" value="1"/>
</dbReference>
<keyword evidence="6" id="KW-0677">Repeat</keyword>